<name>A0A841FKX8_9ACTN</name>
<dbReference type="RefSeq" id="WP_184789392.1">
    <property type="nucleotide sequence ID" value="NZ_BONT01000030.1"/>
</dbReference>
<comment type="caution">
    <text evidence="1">The sequence shown here is derived from an EMBL/GenBank/DDBJ whole genome shotgun (WGS) entry which is preliminary data.</text>
</comment>
<dbReference type="Proteomes" id="UP000548476">
    <property type="component" value="Unassembled WGS sequence"/>
</dbReference>
<evidence type="ECO:0000313" key="2">
    <source>
        <dbReference type="Proteomes" id="UP000548476"/>
    </source>
</evidence>
<dbReference type="EMBL" id="JACHGT010000009">
    <property type="protein sequence ID" value="MBB6036555.1"/>
    <property type="molecule type" value="Genomic_DNA"/>
</dbReference>
<gene>
    <name evidence="1" type="ORF">HNR73_004426</name>
</gene>
<protein>
    <recommendedName>
        <fullName evidence="3">DUF1579 domain-containing protein</fullName>
    </recommendedName>
</protein>
<organism evidence="1 2">
    <name type="scientific">Phytomonospora endophytica</name>
    <dbReference type="NCBI Taxonomy" id="714109"/>
    <lineage>
        <taxon>Bacteria</taxon>
        <taxon>Bacillati</taxon>
        <taxon>Actinomycetota</taxon>
        <taxon>Actinomycetes</taxon>
        <taxon>Micromonosporales</taxon>
        <taxon>Micromonosporaceae</taxon>
        <taxon>Phytomonospora</taxon>
    </lineage>
</organism>
<evidence type="ECO:0008006" key="3">
    <source>
        <dbReference type="Google" id="ProtNLM"/>
    </source>
</evidence>
<accession>A0A841FKX8</accession>
<sequence>MNDFDFFVGSWKVANRRLKTWLAGDTEWDEFEGTSVCRLLLDGVGMVDEMDFPSKGVTGMTVGFQDRKSGEWSLYWVDGRDGILTEPVVGEVSGGDGEFRGETVHNGRTVLVRNSWTGENADAFRWEQSFSADEGANWELNWVMDFTRE</sequence>
<evidence type="ECO:0000313" key="1">
    <source>
        <dbReference type="EMBL" id="MBB6036555.1"/>
    </source>
</evidence>
<keyword evidence="2" id="KW-1185">Reference proteome</keyword>
<proteinExistence type="predicted"/>
<reference evidence="1 2" key="1">
    <citation type="submission" date="2020-08" db="EMBL/GenBank/DDBJ databases">
        <title>Genomic Encyclopedia of Type Strains, Phase IV (KMG-IV): sequencing the most valuable type-strain genomes for metagenomic binning, comparative biology and taxonomic classification.</title>
        <authorList>
            <person name="Goeker M."/>
        </authorList>
    </citation>
    <scope>NUCLEOTIDE SEQUENCE [LARGE SCALE GENOMIC DNA]</scope>
    <source>
        <strain evidence="1 2">YIM 65646</strain>
    </source>
</reference>
<dbReference type="AlphaFoldDB" id="A0A841FKX8"/>